<protein>
    <submittedName>
        <fullName evidence="2">Uncharacterized protein (DUF2225 family)</fullName>
    </submittedName>
</protein>
<reference evidence="2 3" key="1">
    <citation type="submission" date="2021-03" db="EMBL/GenBank/DDBJ databases">
        <title>Genomic Encyclopedia of Type Strains, Phase IV (KMG-IV): sequencing the most valuable type-strain genomes for metagenomic binning, comparative biology and taxonomic classification.</title>
        <authorList>
            <person name="Goeker M."/>
        </authorList>
    </citation>
    <scope>NUCLEOTIDE SEQUENCE [LARGE SCALE GENOMIC DNA]</scope>
    <source>
        <strain evidence="2 3">DSM 26675</strain>
    </source>
</reference>
<keyword evidence="3" id="KW-1185">Reference proteome</keyword>
<evidence type="ECO:0000313" key="2">
    <source>
        <dbReference type="EMBL" id="MBP2240455.1"/>
    </source>
</evidence>
<gene>
    <name evidence="2" type="ORF">J2Z40_001010</name>
</gene>
<dbReference type="Pfam" id="PF09986">
    <property type="entry name" value="DUF2225"/>
    <property type="match status" value="1"/>
</dbReference>
<sequence length="234" mass="27362">MTQIDPIYDKQCTCKICNNAFTTKKLRSKFIKVKSYDTDFCPIYSSEELNPILYNVNVCPHCGFSSTDDCAPYFPPGAIDEIQEKVCAQWALHDYGEKRTIQDAIKTYKLAVYCCLLKKEKHIIVAGFYVRLAWLYRILENVEQEQRFMNLAMNDYLNSYMADDFKGTQMSEVKILYLIGELARRTHKRDQAVKYFSKVIEQQNRSVESGIIDMARERWHDIRADKHTENVTTT</sequence>
<evidence type="ECO:0000256" key="1">
    <source>
        <dbReference type="PROSITE-ProRule" id="PRU00339"/>
    </source>
</evidence>
<feature type="repeat" description="TPR" evidence="1">
    <location>
        <begin position="173"/>
        <end position="206"/>
    </location>
</feature>
<proteinExistence type="predicted"/>
<dbReference type="PROSITE" id="PS50005">
    <property type="entry name" value="TPR"/>
    <property type="match status" value="1"/>
</dbReference>
<keyword evidence="1" id="KW-0802">TPR repeat</keyword>
<dbReference type="InterPro" id="IPR018708">
    <property type="entry name" value="DUF2225"/>
</dbReference>
<dbReference type="SUPFAM" id="SSF48452">
    <property type="entry name" value="TPR-like"/>
    <property type="match status" value="1"/>
</dbReference>
<organism evidence="2 3">
    <name type="scientific">Cytobacillus eiseniae</name>
    <dbReference type="NCBI Taxonomy" id="762947"/>
    <lineage>
        <taxon>Bacteria</taxon>
        <taxon>Bacillati</taxon>
        <taxon>Bacillota</taxon>
        <taxon>Bacilli</taxon>
        <taxon>Bacillales</taxon>
        <taxon>Bacillaceae</taxon>
        <taxon>Cytobacillus</taxon>
    </lineage>
</organism>
<dbReference type="Gene3D" id="1.25.40.10">
    <property type="entry name" value="Tetratricopeptide repeat domain"/>
    <property type="match status" value="1"/>
</dbReference>
<dbReference type="InterPro" id="IPR019734">
    <property type="entry name" value="TPR_rpt"/>
</dbReference>
<comment type="caution">
    <text evidence="2">The sequence shown here is derived from an EMBL/GenBank/DDBJ whole genome shotgun (WGS) entry which is preliminary data.</text>
</comment>
<dbReference type="RefSeq" id="WP_066397312.1">
    <property type="nucleotide sequence ID" value="NZ_JAGIKZ010000003.1"/>
</dbReference>
<name>A0ABS4RC33_9BACI</name>
<accession>A0ABS4RC33</accession>
<dbReference type="InterPro" id="IPR011990">
    <property type="entry name" value="TPR-like_helical_dom_sf"/>
</dbReference>
<evidence type="ECO:0000313" key="3">
    <source>
        <dbReference type="Proteomes" id="UP001519293"/>
    </source>
</evidence>
<dbReference type="Proteomes" id="UP001519293">
    <property type="component" value="Unassembled WGS sequence"/>
</dbReference>
<dbReference type="EMBL" id="JAGIKZ010000003">
    <property type="protein sequence ID" value="MBP2240455.1"/>
    <property type="molecule type" value="Genomic_DNA"/>
</dbReference>